<sequence length="322" mass="35334">MAEEVRRGKSVRVPIKELLAADSPRIKGENDEHVRTLAESGVELPPIIVQRGTMRVIDGMHRLRAQALRGAGYIEVVFFDGDDTAAYVLGVRENISHGLPLSLADRMAAATRIIAFYPSWSDRLIAAAAGLSPHTVGGLRQRATGRDAQLRNRVGRDGRVRPINSAGGRELAARLIAENPDASLRDIARTAGLSPGTVRDVLARIRRDEDPVPQRLRRAADQSGHGRRRGDDDGPAGRIFAQERALVLRSLRGDPSLRLNGVGRMLLRLLDVNAVTEQEWERIIANVPDHCKETVLELARGCAEMWQKFAERLAAERADGTA</sequence>
<dbReference type="EMBL" id="JBHUKQ010000010">
    <property type="protein sequence ID" value="MFD2481535.1"/>
    <property type="molecule type" value="Genomic_DNA"/>
</dbReference>
<dbReference type="InterPro" id="IPR003115">
    <property type="entry name" value="ParB_N"/>
</dbReference>
<evidence type="ECO:0000313" key="4">
    <source>
        <dbReference type="Proteomes" id="UP001597542"/>
    </source>
</evidence>
<comment type="caution">
    <text evidence="3">The sequence shown here is derived from an EMBL/GenBank/DDBJ whole genome shotgun (WGS) entry which is preliminary data.</text>
</comment>
<dbReference type="RefSeq" id="WP_344273547.1">
    <property type="nucleotide sequence ID" value="NZ_BAAAHV010000011.1"/>
</dbReference>
<evidence type="ECO:0000313" key="3">
    <source>
        <dbReference type="EMBL" id="MFD2481535.1"/>
    </source>
</evidence>
<accession>A0ABW5HXI7</accession>
<evidence type="ECO:0000256" key="1">
    <source>
        <dbReference type="SAM" id="MobiDB-lite"/>
    </source>
</evidence>
<protein>
    <submittedName>
        <fullName evidence="3">ParB N-terminal domain-containing protein</fullName>
    </submittedName>
</protein>
<gene>
    <name evidence="3" type="ORF">ACFSUT_14725</name>
</gene>
<dbReference type="SUPFAM" id="SSF110849">
    <property type="entry name" value="ParB/Sulfiredoxin"/>
    <property type="match status" value="1"/>
</dbReference>
<dbReference type="SMART" id="SM00470">
    <property type="entry name" value="ParB"/>
    <property type="match status" value="1"/>
</dbReference>
<dbReference type="Gene3D" id="3.90.1530.10">
    <property type="entry name" value="Conserved hypothetical protein from pyrococcus furiosus pfu- 392566-001, ParB domain"/>
    <property type="match status" value="1"/>
</dbReference>
<reference evidence="4" key="1">
    <citation type="journal article" date="2019" name="Int. J. Syst. Evol. Microbiol.">
        <title>The Global Catalogue of Microorganisms (GCM) 10K type strain sequencing project: providing services to taxonomists for standard genome sequencing and annotation.</title>
        <authorList>
            <consortium name="The Broad Institute Genomics Platform"/>
            <consortium name="The Broad Institute Genome Sequencing Center for Infectious Disease"/>
            <person name="Wu L."/>
            <person name="Ma J."/>
        </authorList>
    </citation>
    <scope>NUCLEOTIDE SEQUENCE [LARGE SCALE GENOMIC DNA]</scope>
    <source>
        <strain evidence="4">CGMCC 4.7638</strain>
    </source>
</reference>
<dbReference type="InterPro" id="IPR036086">
    <property type="entry name" value="ParB/Sulfiredoxin_sf"/>
</dbReference>
<evidence type="ECO:0000259" key="2">
    <source>
        <dbReference type="SMART" id="SM00470"/>
    </source>
</evidence>
<feature type="region of interest" description="Disordered" evidence="1">
    <location>
        <begin position="212"/>
        <end position="236"/>
    </location>
</feature>
<name>A0ABW5HXI7_9PSEU</name>
<dbReference type="Proteomes" id="UP001597542">
    <property type="component" value="Unassembled WGS sequence"/>
</dbReference>
<proteinExistence type="predicted"/>
<keyword evidence="4" id="KW-1185">Reference proteome</keyword>
<feature type="domain" description="ParB-like N-terminal" evidence="2">
    <location>
        <begin position="11"/>
        <end position="95"/>
    </location>
</feature>
<organism evidence="3 4">
    <name type="scientific">Amycolatopsis albidoflavus</name>
    <dbReference type="NCBI Taxonomy" id="102226"/>
    <lineage>
        <taxon>Bacteria</taxon>
        <taxon>Bacillati</taxon>
        <taxon>Actinomycetota</taxon>
        <taxon>Actinomycetes</taxon>
        <taxon>Pseudonocardiales</taxon>
        <taxon>Pseudonocardiaceae</taxon>
        <taxon>Amycolatopsis</taxon>
    </lineage>
</organism>